<dbReference type="CDD" id="cd02440">
    <property type="entry name" value="AdoMet_MTases"/>
    <property type="match status" value="1"/>
</dbReference>
<dbReference type="GO" id="GO:0008168">
    <property type="term" value="F:methyltransferase activity"/>
    <property type="evidence" value="ECO:0007669"/>
    <property type="project" value="UniProtKB-KW"/>
</dbReference>
<keyword evidence="2" id="KW-0808">Transferase</keyword>
<evidence type="ECO:0000313" key="5">
    <source>
        <dbReference type="EMBL" id="MBC9178417.1"/>
    </source>
</evidence>
<dbReference type="SUPFAM" id="SSF53335">
    <property type="entry name" value="S-adenosyl-L-methionine-dependent methyltransferases"/>
    <property type="match status" value="1"/>
</dbReference>
<proteinExistence type="predicted"/>
<dbReference type="PANTHER" id="PTHR43464:SF19">
    <property type="entry name" value="UBIQUINONE BIOSYNTHESIS O-METHYLTRANSFERASE, MITOCHONDRIAL"/>
    <property type="match status" value="1"/>
</dbReference>
<name>A0ABR7R9D5_9PROT</name>
<evidence type="ECO:0000256" key="3">
    <source>
        <dbReference type="ARBA" id="ARBA00022691"/>
    </source>
</evidence>
<gene>
    <name evidence="5" type="ORF">IBL25_15845</name>
</gene>
<dbReference type="Gene3D" id="3.40.50.150">
    <property type="entry name" value="Vaccinia Virus protein VP39"/>
    <property type="match status" value="1"/>
</dbReference>
<accession>A0ABR7R9D5</accession>
<dbReference type="PANTHER" id="PTHR43464">
    <property type="entry name" value="METHYLTRANSFERASE"/>
    <property type="match status" value="1"/>
</dbReference>
<evidence type="ECO:0000313" key="6">
    <source>
        <dbReference type="Proteomes" id="UP000603940"/>
    </source>
</evidence>
<dbReference type="GO" id="GO:0032259">
    <property type="term" value="P:methylation"/>
    <property type="evidence" value="ECO:0007669"/>
    <property type="project" value="UniProtKB-KW"/>
</dbReference>
<evidence type="ECO:0000256" key="2">
    <source>
        <dbReference type="ARBA" id="ARBA00022679"/>
    </source>
</evidence>
<keyword evidence="3" id="KW-0949">S-adenosyl-L-methionine</keyword>
<feature type="domain" description="Methyltransferase type 11" evidence="4">
    <location>
        <begin position="47"/>
        <end position="141"/>
    </location>
</feature>
<dbReference type="InterPro" id="IPR013216">
    <property type="entry name" value="Methyltransf_11"/>
</dbReference>
<sequence>MAQNIYDQPDFFAGYSQLGRSVQGLDGAPEWPALRAMLPPMANRRVVDLGCGFGWFCRWARGQGAAEVLGLDLSERMLARARAATVDTAIRYERADLERLALPGGRFDLAYSSLALHYVEDAARLFAEVHQALVPGGDFAFSAEHPIYMAPSRPGWSADASGRKVWPLDRYLVEGPRTTDWLARGVVKHHRTIGTTLNGLIAAGFTIRRVEEFCPTPAQIAARPELAEELERPMFLLVSARRAGGSPSEA</sequence>
<keyword evidence="1 5" id="KW-0489">Methyltransferase</keyword>
<dbReference type="EMBL" id="JACTUZ010000076">
    <property type="protein sequence ID" value="MBC9178417.1"/>
    <property type="molecule type" value="Genomic_DNA"/>
</dbReference>
<comment type="caution">
    <text evidence="5">The sequence shown here is derived from an EMBL/GenBank/DDBJ whole genome shotgun (WGS) entry which is preliminary data.</text>
</comment>
<protein>
    <submittedName>
        <fullName evidence="5">Class I SAM-dependent methyltransferase</fullName>
    </submittedName>
</protein>
<evidence type="ECO:0000256" key="1">
    <source>
        <dbReference type="ARBA" id="ARBA00022603"/>
    </source>
</evidence>
<dbReference type="InterPro" id="IPR029063">
    <property type="entry name" value="SAM-dependent_MTases_sf"/>
</dbReference>
<organism evidence="5 6">
    <name type="scientific">Pseudoroseomonas ludipueritiae</name>
    <dbReference type="NCBI Taxonomy" id="198093"/>
    <lineage>
        <taxon>Bacteria</taxon>
        <taxon>Pseudomonadati</taxon>
        <taxon>Pseudomonadota</taxon>
        <taxon>Alphaproteobacteria</taxon>
        <taxon>Acetobacterales</taxon>
        <taxon>Acetobacteraceae</taxon>
        <taxon>Pseudoroseomonas</taxon>
    </lineage>
</organism>
<dbReference type="RefSeq" id="WP_187779514.1">
    <property type="nucleotide sequence ID" value="NZ_JACTUZ010000076.1"/>
</dbReference>
<evidence type="ECO:0000259" key="4">
    <source>
        <dbReference type="Pfam" id="PF08241"/>
    </source>
</evidence>
<keyword evidence="6" id="KW-1185">Reference proteome</keyword>
<dbReference type="Pfam" id="PF08241">
    <property type="entry name" value="Methyltransf_11"/>
    <property type="match status" value="1"/>
</dbReference>
<reference evidence="5 6" key="1">
    <citation type="journal article" date="2009" name="Int. J. Syst. Evol. Microbiol.">
        <title>Transfer of Teichococcus ludipueritiae and Muricoccus roseus to the genus Roseomonas, as Roseomonas ludipueritiae comb. nov. and Roseomonas rosea comb. nov., respectively, and emended description of the genus Roseomonas.</title>
        <authorList>
            <person name="Sanchez-Porro C."/>
            <person name="Gallego V."/>
            <person name="Busse H.J."/>
            <person name="Kampfer P."/>
            <person name="Ventosa A."/>
        </authorList>
    </citation>
    <scope>NUCLEOTIDE SEQUENCE [LARGE SCALE GENOMIC DNA]</scope>
    <source>
        <strain evidence="5 6">DSM 14915</strain>
    </source>
</reference>
<dbReference type="Proteomes" id="UP000603940">
    <property type="component" value="Unassembled WGS sequence"/>
</dbReference>